<name>E8UA55_DEIML</name>
<reference evidence="3" key="2">
    <citation type="submission" date="2011-01" db="EMBL/GenBank/DDBJ databases">
        <title>The complete genome of Deinococcus maricopensis DSM 21211.</title>
        <authorList>
            <consortium name="US DOE Joint Genome Institute (JGI-PGF)"/>
            <person name="Lucas S."/>
            <person name="Copeland A."/>
            <person name="Lapidus A."/>
            <person name="Goodwin L."/>
            <person name="Pitluck S."/>
            <person name="Kyrpides N."/>
            <person name="Mavromatis K."/>
            <person name="Pagani I."/>
            <person name="Ivanova N."/>
            <person name="Ovchinnikova G."/>
            <person name="Zeytun A."/>
            <person name="Detter J.C."/>
            <person name="Han C."/>
            <person name="Land M."/>
            <person name="Hauser L."/>
            <person name="Markowitz V."/>
            <person name="Cheng J.-F."/>
            <person name="Hugenholtz P."/>
            <person name="Woyke T."/>
            <person name="Wu D."/>
            <person name="Pukall R."/>
            <person name="Gehrich-Schroeter G."/>
            <person name="Brambilla E."/>
            <person name="Klenk H.-P."/>
            <person name="Eisen J.A."/>
        </authorList>
    </citation>
    <scope>NUCLEOTIDE SEQUENCE [LARGE SCALE GENOMIC DNA]</scope>
    <source>
        <strain evidence="3">DSM 21211 / LMG 22137 / NRRL B-23946 / LB-34</strain>
    </source>
</reference>
<feature type="compositionally biased region" description="Low complexity" evidence="1">
    <location>
        <begin position="131"/>
        <end position="142"/>
    </location>
</feature>
<organism evidence="2 3">
    <name type="scientific">Deinococcus maricopensis (strain DSM 21211 / LMG 22137 / NRRL B-23946 / LB-34)</name>
    <dbReference type="NCBI Taxonomy" id="709986"/>
    <lineage>
        <taxon>Bacteria</taxon>
        <taxon>Thermotogati</taxon>
        <taxon>Deinococcota</taxon>
        <taxon>Deinococci</taxon>
        <taxon>Deinococcales</taxon>
        <taxon>Deinococcaceae</taxon>
        <taxon>Deinococcus</taxon>
    </lineage>
</organism>
<proteinExistence type="predicted"/>
<dbReference type="STRING" id="709986.Deima_2306"/>
<keyword evidence="3" id="KW-1185">Reference proteome</keyword>
<gene>
    <name evidence="2" type="ordered locus">Deima_2306</name>
</gene>
<dbReference type="Pfam" id="PF10898">
    <property type="entry name" value="DUF2716"/>
    <property type="match status" value="1"/>
</dbReference>
<sequence length="142" mass="15561">MSAARIGGMIWRVLQDAETSEVWAVVHDRFRFNPSGAPSQWPDFAELTPSVTFSLTAHSTDADGDDFSLKMQAYLRRATPPGTCLYALDWQPACFLYDPHRVATYTPDGARGPGNVASFRTGTARRRSRRTACTARSGTSGS</sequence>
<dbReference type="EMBL" id="CP002454">
    <property type="protein sequence ID" value="ADV67944.1"/>
    <property type="molecule type" value="Genomic_DNA"/>
</dbReference>
<accession>E8UA55</accession>
<reference evidence="2 3" key="1">
    <citation type="journal article" date="2011" name="Stand. Genomic Sci.">
        <title>Complete genome sequence of Deinococcus maricopensis type strain (LB-34).</title>
        <authorList>
            <person name="Pukall R."/>
            <person name="Zeytun A."/>
            <person name="Lucas S."/>
            <person name="Lapidus A."/>
            <person name="Hammon N."/>
            <person name="Deshpande S."/>
            <person name="Nolan M."/>
            <person name="Cheng J.F."/>
            <person name="Pitluck S."/>
            <person name="Liolios K."/>
            <person name="Pagani I."/>
            <person name="Mikhailova N."/>
            <person name="Ivanova N."/>
            <person name="Mavromatis K."/>
            <person name="Pati A."/>
            <person name="Tapia R."/>
            <person name="Han C."/>
            <person name="Goodwin L."/>
            <person name="Chen A."/>
            <person name="Palaniappan K."/>
            <person name="Land M."/>
            <person name="Hauser L."/>
            <person name="Chang Y.J."/>
            <person name="Jeffries C.D."/>
            <person name="Brambilla E.M."/>
            <person name="Rohde M."/>
            <person name="Goker M."/>
            <person name="Detter J.C."/>
            <person name="Woyke T."/>
            <person name="Bristow J."/>
            <person name="Eisen J.A."/>
            <person name="Markowitz V."/>
            <person name="Hugenholtz P."/>
            <person name="Kyrpides N.C."/>
            <person name="Klenk H.P."/>
        </authorList>
    </citation>
    <scope>NUCLEOTIDE SEQUENCE [LARGE SCALE GENOMIC DNA]</scope>
    <source>
        <strain evidence="3">DSM 21211 / LMG 22137 / NRRL B-23946 / LB-34</strain>
    </source>
</reference>
<evidence type="ECO:0000313" key="3">
    <source>
        <dbReference type="Proteomes" id="UP000008635"/>
    </source>
</evidence>
<evidence type="ECO:0000256" key="1">
    <source>
        <dbReference type="SAM" id="MobiDB-lite"/>
    </source>
</evidence>
<evidence type="ECO:0000313" key="2">
    <source>
        <dbReference type="EMBL" id="ADV67944.1"/>
    </source>
</evidence>
<dbReference type="KEGG" id="dmr:Deima_2306"/>
<dbReference type="HOGENOM" id="CLU_1812602_0_0_0"/>
<dbReference type="AlphaFoldDB" id="E8UA55"/>
<dbReference type="InterPro" id="IPR020323">
    <property type="entry name" value="DUF2716"/>
</dbReference>
<dbReference type="Proteomes" id="UP000008635">
    <property type="component" value="Chromosome"/>
</dbReference>
<feature type="region of interest" description="Disordered" evidence="1">
    <location>
        <begin position="121"/>
        <end position="142"/>
    </location>
</feature>
<protein>
    <submittedName>
        <fullName evidence="2">Uncharacterized protein</fullName>
    </submittedName>
</protein>